<name>A0A4S4KZJ6_9AGAM</name>
<dbReference type="Pfam" id="PF01185">
    <property type="entry name" value="Hydrophobin"/>
    <property type="match status" value="1"/>
</dbReference>
<sequence length="1053" mass="117509">MFSKLALITSLAVLAVATPAPAASQCDTGSAQCCQSVQSSSTSAVAALLQSIGVVVQGVDVPIGITCSPITVVGGSGTCDAAPVCCENNNFSNCPMVLSRSAALQSPSVFEREVANVVFVVIAYAWCSLGTFLSVLARKEFDESATPQEIFSGRYIEAGPTIICALFLFIGTSISLYGRARIGQGPYVIAPTFACIVMDITLTVAHFYPYASYQIGQSCILSFIFHSAVAIACSVFIFPETINAQFIKRYHAVFVHLGKAMRTQLDLFAVSSISDGLNPDLFIKLVAQAESALAPLTASSRMMKKDLSWSRFGYKDFSRLHELARHMTPGMPALSLLNTPWSTPSHSRPPTRPPSPSTLNGEGNAPPRKVSIKPTTRSHPQRHHGHQHHFFHNSLPRHHVHHYHSQHNSERTPSISLRTSENVVGVFESQRYLNLESRYAHPSADELFPLIMHSLGESTRELVICCAETLDHVMAWLQHLNEARFWKLYGRKRGKGWKEALYEDEIAKETLQRVLDEFWGKKRHLVLDLYRATVDPDNTDPSSGGGPPPHLFLFQSYMYQYHLMRFAKQLCQILDEMIQLEKTRHRSRLWLPVLPLRKIIIWSKWEFVDKSLQHGEDEDPNIIQGIDPETQGFLEVPTMRDPDALPASTTLQAAGNIIYHALSALGHGNAVFGLKAGILSINRSVWALIYGQLTLSRFRGDTTFALFSRILSTFLGGLLGTVMWYISTGLGDGNSYGMAAVTAVCFPILFFIRYYFPASALTLTIFLMTAGLVIGYSWQDTHDPTLSNAGRGIQVAWKRFVLVTIGVTVAFTLSFLPPATTLRRYLRATCATTAEQIGYLYCDIISYATVPDGPHKEIIIKDLFAIRMKLRRSLALMQNVTYEFSLRGKWPEKRYNTIYEIQMEIAYLLSHLRSVTEHLELSWAKAFLKRTRFLEPEFQGDVLGVISMISFALRTGKPLPQVTSCPLLDRFVALHHGLNVFRMDDETDFGLPHTLTIETLEDEQYLYFSVGVATAFGIVTRLDRLMIATKELVGEQYHIRGLPLHTPKSKGVH</sequence>
<reference evidence="16 17" key="1">
    <citation type="submission" date="2019-02" db="EMBL/GenBank/DDBJ databases">
        <title>Genome sequencing of the rare red list fungi Phellinidium pouzarii.</title>
        <authorList>
            <person name="Buettner E."/>
            <person name="Kellner H."/>
        </authorList>
    </citation>
    <scope>NUCLEOTIDE SEQUENCE [LARGE SCALE GENOMIC DNA]</scope>
    <source>
        <strain evidence="16 17">DSM 108285</strain>
    </source>
</reference>
<comment type="subcellular location">
    <subcellularLocation>
        <location evidence="1">Membrane</location>
        <topology evidence="1">Multi-pass membrane protein</topology>
    </subcellularLocation>
    <subcellularLocation>
        <location evidence="2">Secreted</location>
        <location evidence="2">Cell wall</location>
    </subcellularLocation>
</comment>
<feature type="transmembrane region" description="Helical" evidence="11">
    <location>
        <begin position="799"/>
        <end position="817"/>
    </location>
</feature>
<protein>
    <recommendedName>
        <fullName evidence="18">DUF2421 domain-containing protein</fullName>
    </recommendedName>
</protein>
<dbReference type="Pfam" id="PF13515">
    <property type="entry name" value="FUSC_2"/>
    <property type="match status" value="1"/>
</dbReference>
<evidence type="ECO:0000256" key="1">
    <source>
        <dbReference type="ARBA" id="ARBA00004141"/>
    </source>
</evidence>
<dbReference type="PANTHER" id="PTHR37994">
    <property type="entry name" value="ARAE_2_N DOMAIN-CONTAINING PROTEIN-RELATED"/>
    <property type="match status" value="1"/>
</dbReference>
<dbReference type="GO" id="GO:0009277">
    <property type="term" value="C:fungal-type cell wall"/>
    <property type="evidence" value="ECO:0007669"/>
    <property type="project" value="InterPro"/>
</dbReference>
<dbReference type="SMART" id="SM00075">
    <property type="entry name" value="HYDRO"/>
    <property type="match status" value="1"/>
</dbReference>
<feature type="transmembrane region" description="Helical" evidence="11">
    <location>
        <begin position="761"/>
        <end position="779"/>
    </location>
</feature>
<evidence type="ECO:0000313" key="16">
    <source>
        <dbReference type="EMBL" id="THH04285.1"/>
    </source>
</evidence>
<feature type="transmembrane region" description="Helical" evidence="11">
    <location>
        <begin position="220"/>
        <end position="239"/>
    </location>
</feature>
<evidence type="ECO:0000259" key="13">
    <source>
        <dbReference type="Pfam" id="PF10334"/>
    </source>
</evidence>
<comment type="caution">
    <text evidence="16">The sequence shown here is derived from an EMBL/GenBank/DDBJ whole genome shotgun (WGS) entry which is preliminary data.</text>
</comment>
<evidence type="ECO:0000256" key="9">
    <source>
        <dbReference type="ARBA" id="ARBA00023157"/>
    </source>
</evidence>
<organism evidence="16 17">
    <name type="scientific">Phellinidium pouzarii</name>
    <dbReference type="NCBI Taxonomy" id="167371"/>
    <lineage>
        <taxon>Eukaryota</taxon>
        <taxon>Fungi</taxon>
        <taxon>Dikarya</taxon>
        <taxon>Basidiomycota</taxon>
        <taxon>Agaricomycotina</taxon>
        <taxon>Agaricomycetes</taxon>
        <taxon>Hymenochaetales</taxon>
        <taxon>Hymenochaetaceae</taxon>
        <taxon>Phellinidium</taxon>
    </lineage>
</organism>
<keyword evidence="7 11" id="KW-1133">Transmembrane helix</keyword>
<dbReference type="GO" id="GO:0005199">
    <property type="term" value="F:structural constituent of cell wall"/>
    <property type="evidence" value="ECO:0007669"/>
    <property type="project" value="InterPro"/>
</dbReference>
<dbReference type="Pfam" id="PF10337">
    <property type="entry name" value="ArAE_2_N"/>
    <property type="match status" value="1"/>
</dbReference>
<evidence type="ECO:0000256" key="5">
    <source>
        <dbReference type="ARBA" id="ARBA00022525"/>
    </source>
</evidence>
<keyword evidence="4" id="KW-0134">Cell wall</keyword>
<keyword evidence="8 11" id="KW-0472">Membrane</keyword>
<feature type="transmembrane region" description="Helical" evidence="11">
    <location>
        <begin position="114"/>
        <end position="137"/>
    </location>
</feature>
<accession>A0A4S4KZJ6</accession>
<evidence type="ECO:0008006" key="18">
    <source>
        <dbReference type="Google" id="ProtNLM"/>
    </source>
</evidence>
<dbReference type="Pfam" id="PF10334">
    <property type="entry name" value="BRE4"/>
    <property type="match status" value="1"/>
</dbReference>
<evidence type="ECO:0000256" key="4">
    <source>
        <dbReference type="ARBA" id="ARBA00022512"/>
    </source>
</evidence>
<evidence type="ECO:0000313" key="17">
    <source>
        <dbReference type="Proteomes" id="UP000308199"/>
    </source>
</evidence>
<dbReference type="InterPro" id="IPR049453">
    <property type="entry name" value="Memb_transporter_dom"/>
</dbReference>
<feature type="signal peptide" evidence="12">
    <location>
        <begin position="1"/>
        <end position="22"/>
    </location>
</feature>
<feature type="domain" description="Putative ER transporter 6TM N-terminal" evidence="14">
    <location>
        <begin position="143"/>
        <end position="522"/>
    </location>
</feature>
<evidence type="ECO:0000256" key="3">
    <source>
        <dbReference type="ARBA" id="ARBA00010446"/>
    </source>
</evidence>
<evidence type="ECO:0000256" key="11">
    <source>
        <dbReference type="SAM" id="Phobius"/>
    </source>
</evidence>
<keyword evidence="17" id="KW-1185">Reference proteome</keyword>
<evidence type="ECO:0000256" key="6">
    <source>
        <dbReference type="ARBA" id="ARBA00022692"/>
    </source>
</evidence>
<keyword evidence="6 11" id="KW-0812">Transmembrane</keyword>
<evidence type="ECO:0000256" key="2">
    <source>
        <dbReference type="ARBA" id="ARBA00004191"/>
    </source>
</evidence>
<feature type="transmembrane region" description="Helical" evidence="11">
    <location>
        <begin position="158"/>
        <end position="177"/>
    </location>
</feature>
<dbReference type="OrthoDB" id="2274698at2759"/>
<dbReference type="GO" id="GO:0016020">
    <property type="term" value="C:membrane"/>
    <property type="evidence" value="ECO:0007669"/>
    <property type="project" value="UniProtKB-SubCell"/>
</dbReference>
<keyword evidence="9" id="KW-1015">Disulfide bond</keyword>
<evidence type="ECO:0000256" key="8">
    <source>
        <dbReference type="ARBA" id="ARBA00023136"/>
    </source>
</evidence>
<feature type="region of interest" description="Disordered" evidence="10">
    <location>
        <begin position="335"/>
        <end position="389"/>
    </location>
</feature>
<dbReference type="InterPro" id="IPR018823">
    <property type="entry name" value="ArAE_2_N"/>
</dbReference>
<dbReference type="AlphaFoldDB" id="A0A4S4KZJ6"/>
<proteinExistence type="inferred from homology"/>
<feature type="domain" description="DUF2421" evidence="13">
    <location>
        <begin position="817"/>
        <end position="1037"/>
    </location>
</feature>
<gene>
    <name evidence="16" type="ORF">EW145_g5635</name>
</gene>
<keyword evidence="5" id="KW-0964">Secreted</keyword>
<dbReference type="CDD" id="cd23507">
    <property type="entry name" value="hydrophobin_I"/>
    <property type="match status" value="1"/>
</dbReference>
<dbReference type="PANTHER" id="PTHR37994:SF1">
    <property type="entry name" value="ER TRANSPORTER 6TM N-TERMINAL DOMAIN-CONTAINING PROTEIN"/>
    <property type="match status" value="1"/>
</dbReference>
<feature type="transmembrane region" description="Helical" evidence="11">
    <location>
        <begin position="189"/>
        <end position="208"/>
    </location>
</feature>
<evidence type="ECO:0000259" key="14">
    <source>
        <dbReference type="Pfam" id="PF10337"/>
    </source>
</evidence>
<dbReference type="InterPro" id="IPR001338">
    <property type="entry name" value="Class_I_Hydrophobin"/>
</dbReference>
<evidence type="ECO:0000259" key="15">
    <source>
        <dbReference type="Pfam" id="PF13515"/>
    </source>
</evidence>
<dbReference type="Proteomes" id="UP000308199">
    <property type="component" value="Unassembled WGS sequence"/>
</dbReference>
<dbReference type="EMBL" id="SGPK01000359">
    <property type="protein sequence ID" value="THH04285.1"/>
    <property type="molecule type" value="Genomic_DNA"/>
</dbReference>
<feature type="transmembrane region" description="Helical" evidence="11">
    <location>
        <begin position="703"/>
        <end position="726"/>
    </location>
</feature>
<feature type="compositionally biased region" description="Basic residues" evidence="10">
    <location>
        <begin position="379"/>
        <end position="389"/>
    </location>
</feature>
<feature type="domain" description="Integral membrane bound transporter" evidence="15">
    <location>
        <begin position="677"/>
        <end position="811"/>
    </location>
</feature>
<keyword evidence="12" id="KW-0732">Signal</keyword>
<evidence type="ECO:0000256" key="7">
    <source>
        <dbReference type="ARBA" id="ARBA00022989"/>
    </source>
</evidence>
<evidence type="ECO:0000256" key="12">
    <source>
        <dbReference type="SAM" id="SignalP"/>
    </source>
</evidence>
<feature type="compositionally biased region" description="Low complexity" evidence="10">
    <location>
        <begin position="339"/>
        <end position="348"/>
    </location>
</feature>
<dbReference type="InterPro" id="IPR018820">
    <property type="entry name" value="BRE4-related_DUF2421"/>
</dbReference>
<comment type="similarity">
    <text evidence="3">Belongs to the fungal hydrophobin family.</text>
</comment>
<evidence type="ECO:0000256" key="10">
    <source>
        <dbReference type="SAM" id="MobiDB-lite"/>
    </source>
</evidence>
<feature type="chain" id="PRO_5020621755" description="DUF2421 domain-containing protein" evidence="12">
    <location>
        <begin position="23"/>
        <end position="1053"/>
    </location>
</feature>